<protein>
    <submittedName>
        <fullName evidence="1">Uncharacterized protein</fullName>
    </submittedName>
</protein>
<evidence type="ECO:0000313" key="1">
    <source>
        <dbReference type="EMBL" id="CAK9109858.1"/>
    </source>
</evidence>
<dbReference type="Proteomes" id="UP001642484">
    <property type="component" value="Unassembled WGS sequence"/>
</dbReference>
<feature type="non-terminal residue" evidence="1">
    <location>
        <position position="352"/>
    </location>
</feature>
<name>A0ABP0SBY7_9DINO</name>
<organism evidence="1 2">
    <name type="scientific">Durusdinium trenchii</name>
    <dbReference type="NCBI Taxonomy" id="1381693"/>
    <lineage>
        <taxon>Eukaryota</taxon>
        <taxon>Sar</taxon>
        <taxon>Alveolata</taxon>
        <taxon>Dinophyceae</taxon>
        <taxon>Suessiales</taxon>
        <taxon>Symbiodiniaceae</taxon>
        <taxon>Durusdinium</taxon>
    </lineage>
</organism>
<keyword evidence="2" id="KW-1185">Reference proteome</keyword>
<comment type="caution">
    <text evidence="1">The sequence shown here is derived from an EMBL/GenBank/DDBJ whole genome shotgun (WGS) entry which is preliminary data.</text>
</comment>
<evidence type="ECO:0000313" key="2">
    <source>
        <dbReference type="Proteomes" id="UP001642484"/>
    </source>
</evidence>
<sequence>MIWNKAKFLGGTELDGDDDDDNRLDVDHVTEALQSPSWLAYGQMILHLHEIANFISGWGSGCKCHEWLRPHKGSSTSVWDETLQDVIQSLQLPTDSDGMRYQCPLAGKRAPELASGVLVKALNDKIQEVYPKVLVESSAVGGTEQEHFLNDFNLGTGYIKLVVELKLGHWQDFPWVLCKLGLPGDDERKRDLRQLASAVARLYFVPVVERIVEGDHSIAHRHGGYRKVSAAYVSCSQRLPEIDIIMSSPDDKAKPLAAFEHTRKLRKCSKLFKFTKHPQWHDITCKPKKQQAGLEKLAARILYSADVSTQYFNLGPVRARHDAEKRARRKVEDALVNRKVKISREAVLNSAL</sequence>
<proteinExistence type="predicted"/>
<reference evidence="1 2" key="1">
    <citation type="submission" date="2024-02" db="EMBL/GenBank/DDBJ databases">
        <authorList>
            <person name="Chen Y."/>
            <person name="Shah S."/>
            <person name="Dougan E. K."/>
            <person name="Thang M."/>
            <person name="Chan C."/>
        </authorList>
    </citation>
    <scope>NUCLEOTIDE SEQUENCE [LARGE SCALE GENOMIC DNA]</scope>
</reference>
<gene>
    <name evidence="1" type="ORF">CCMP2556_LOCUS51109</name>
</gene>
<accession>A0ABP0SBY7</accession>
<dbReference type="EMBL" id="CAXAMN010027278">
    <property type="protein sequence ID" value="CAK9109858.1"/>
    <property type="molecule type" value="Genomic_DNA"/>
</dbReference>